<comment type="caution">
    <text evidence="1">The sequence shown here is derived from an EMBL/GenBank/DDBJ whole genome shotgun (WGS) entry which is preliminary data.</text>
</comment>
<evidence type="ECO:0000313" key="1">
    <source>
        <dbReference type="EMBL" id="PKY52103.1"/>
    </source>
</evidence>
<protein>
    <submittedName>
        <fullName evidence="1">Uncharacterized protein</fullName>
    </submittedName>
</protein>
<sequence>MDPKQRIMRVAIGFTITIITITFQARTWINSTEGYEYEEVVMLIHREKKLDEHSNLILILQIDEFQSGNYWTITLLRTIKSILVQVTLRTLIIPICTGTGRK</sequence>
<dbReference type="EMBL" id="LLXI01001138">
    <property type="protein sequence ID" value="PKY52103.1"/>
    <property type="molecule type" value="Genomic_DNA"/>
</dbReference>
<name>A0A2I1GZP2_9GLOM</name>
<dbReference type="AlphaFoldDB" id="A0A2I1GZP2"/>
<evidence type="ECO:0000313" key="2">
    <source>
        <dbReference type="Proteomes" id="UP000234323"/>
    </source>
</evidence>
<keyword evidence="2" id="KW-1185">Reference proteome</keyword>
<organism evidence="1 2">
    <name type="scientific">Rhizophagus irregularis</name>
    <dbReference type="NCBI Taxonomy" id="588596"/>
    <lineage>
        <taxon>Eukaryota</taxon>
        <taxon>Fungi</taxon>
        <taxon>Fungi incertae sedis</taxon>
        <taxon>Mucoromycota</taxon>
        <taxon>Glomeromycotina</taxon>
        <taxon>Glomeromycetes</taxon>
        <taxon>Glomerales</taxon>
        <taxon>Glomeraceae</taxon>
        <taxon>Rhizophagus</taxon>
    </lineage>
</organism>
<dbReference type="VEuPathDB" id="FungiDB:RhiirFUN_010826"/>
<gene>
    <name evidence="1" type="ORF">RhiirA4_469523</name>
</gene>
<dbReference type="VEuPathDB" id="FungiDB:RhiirA1_465902"/>
<proteinExistence type="predicted"/>
<reference evidence="1 2" key="1">
    <citation type="submission" date="2015-10" db="EMBL/GenBank/DDBJ databases">
        <title>Genome analyses suggest a sexual origin of heterokaryosis in a supposedly ancient asexual fungus.</title>
        <authorList>
            <person name="Ropars J."/>
            <person name="Sedzielewska K."/>
            <person name="Noel J."/>
            <person name="Charron P."/>
            <person name="Farinelli L."/>
            <person name="Marton T."/>
            <person name="Kruger M."/>
            <person name="Pelin A."/>
            <person name="Brachmann A."/>
            <person name="Corradi N."/>
        </authorList>
    </citation>
    <scope>NUCLEOTIDE SEQUENCE [LARGE SCALE GENOMIC DNA]</scope>
    <source>
        <strain evidence="1 2">A4</strain>
    </source>
</reference>
<dbReference type="VEuPathDB" id="FungiDB:FUN_011918"/>
<dbReference type="OrthoDB" id="2381032at2759"/>
<accession>A0A2I1GZP2</accession>
<dbReference type="Proteomes" id="UP000234323">
    <property type="component" value="Unassembled WGS sequence"/>
</dbReference>